<protein>
    <submittedName>
        <fullName evidence="2">Uncharacterized protein</fullName>
    </submittedName>
</protein>
<evidence type="ECO:0000256" key="1">
    <source>
        <dbReference type="SAM" id="MobiDB-lite"/>
    </source>
</evidence>
<evidence type="ECO:0000313" key="2">
    <source>
        <dbReference type="EMBL" id="KAG5599951.1"/>
    </source>
</evidence>
<reference evidence="2 3" key="1">
    <citation type="submission" date="2020-09" db="EMBL/GenBank/DDBJ databases">
        <title>De no assembly of potato wild relative species, Solanum commersonii.</title>
        <authorList>
            <person name="Cho K."/>
        </authorList>
    </citation>
    <scope>NUCLEOTIDE SEQUENCE [LARGE SCALE GENOMIC DNA]</scope>
    <source>
        <strain evidence="2">LZ3.2</strain>
        <tissue evidence="2">Leaf</tissue>
    </source>
</reference>
<feature type="compositionally biased region" description="Basic and acidic residues" evidence="1">
    <location>
        <begin position="13"/>
        <end position="50"/>
    </location>
</feature>
<gene>
    <name evidence="2" type="ORF">H5410_031321</name>
</gene>
<feature type="region of interest" description="Disordered" evidence="1">
    <location>
        <begin position="1"/>
        <end position="65"/>
    </location>
</feature>
<proteinExistence type="predicted"/>
<feature type="compositionally biased region" description="Polar residues" evidence="1">
    <location>
        <begin position="55"/>
        <end position="65"/>
    </location>
</feature>
<sequence>MAHQSHTHTLSNRPEKNSNFEFLEPKLDIKGDTFGSHKDHPATIEKDPNNRSKRAQITTTATPKISPSPATVSIFQYGIDFLSYVGVLMDGSVEVLKLE</sequence>
<evidence type="ECO:0000313" key="3">
    <source>
        <dbReference type="Proteomes" id="UP000824120"/>
    </source>
</evidence>
<dbReference type="AlphaFoldDB" id="A0A9J5YJK0"/>
<dbReference type="EMBL" id="JACXVP010000006">
    <property type="protein sequence ID" value="KAG5599951.1"/>
    <property type="molecule type" value="Genomic_DNA"/>
</dbReference>
<organism evidence="2 3">
    <name type="scientific">Solanum commersonii</name>
    <name type="common">Commerson's wild potato</name>
    <name type="synonym">Commerson's nightshade</name>
    <dbReference type="NCBI Taxonomy" id="4109"/>
    <lineage>
        <taxon>Eukaryota</taxon>
        <taxon>Viridiplantae</taxon>
        <taxon>Streptophyta</taxon>
        <taxon>Embryophyta</taxon>
        <taxon>Tracheophyta</taxon>
        <taxon>Spermatophyta</taxon>
        <taxon>Magnoliopsida</taxon>
        <taxon>eudicotyledons</taxon>
        <taxon>Gunneridae</taxon>
        <taxon>Pentapetalae</taxon>
        <taxon>asterids</taxon>
        <taxon>lamiids</taxon>
        <taxon>Solanales</taxon>
        <taxon>Solanaceae</taxon>
        <taxon>Solanoideae</taxon>
        <taxon>Solaneae</taxon>
        <taxon>Solanum</taxon>
    </lineage>
</organism>
<name>A0A9J5YJK0_SOLCO</name>
<keyword evidence="3" id="KW-1185">Reference proteome</keyword>
<accession>A0A9J5YJK0</accession>
<comment type="caution">
    <text evidence="2">The sequence shown here is derived from an EMBL/GenBank/DDBJ whole genome shotgun (WGS) entry which is preliminary data.</text>
</comment>
<dbReference type="Proteomes" id="UP000824120">
    <property type="component" value="Chromosome 6"/>
</dbReference>